<evidence type="ECO:0000256" key="4">
    <source>
        <dbReference type="SAM" id="MobiDB-lite"/>
    </source>
</evidence>
<evidence type="ECO:0000259" key="7">
    <source>
        <dbReference type="PROSITE" id="PS51755"/>
    </source>
</evidence>
<feature type="region of interest" description="Disordered" evidence="4">
    <location>
        <begin position="223"/>
        <end position="247"/>
    </location>
</feature>
<feature type="domain" description="OmpR/PhoB-type" evidence="7">
    <location>
        <begin position="124"/>
        <end position="223"/>
    </location>
</feature>
<evidence type="ECO:0000259" key="5">
    <source>
        <dbReference type="PROSITE" id="PS50110"/>
    </source>
</evidence>
<dbReference type="Gene3D" id="1.10.10.10">
    <property type="entry name" value="Winged helix-like DNA-binding domain superfamily/Winged helix DNA-binding domain"/>
    <property type="match status" value="1"/>
</dbReference>
<dbReference type="NCBIfam" id="TIGR00254">
    <property type="entry name" value="GGDEF"/>
    <property type="match status" value="1"/>
</dbReference>
<dbReference type="PROSITE" id="PS50110">
    <property type="entry name" value="RESPONSE_REGULATORY"/>
    <property type="match status" value="2"/>
</dbReference>
<dbReference type="Gene3D" id="3.40.50.2300">
    <property type="match status" value="2"/>
</dbReference>
<dbReference type="InterPro" id="IPR011006">
    <property type="entry name" value="CheY-like_superfamily"/>
</dbReference>
<evidence type="ECO:0000259" key="6">
    <source>
        <dbReference type="PROSITE" id="PS50887"/>
    </source>
</evidence>
<accession>A0A951URC7</accession>
<feature type="modified residue" description="4-aspartylphosphate" evidence="2">
    <location>
        <position position="426"/>
    </location>
</feature>
<dbReference type="Pfam" id="PF00486">
    <property type="entry name" value="Trans_reg_C"/>
    <property type="match status" value="1"/>
</dbReference>
<dbReference type="PANTHER" id="PTHR48111:SF15">
    <property type="entry name" value="OMPR SUBFAMILY"/>
    <property type="match status" value="1"/>
</dbReference>
<dbReference type="SUPFAM" id="SSF55073">
    <property type="entry name" value="Nucleotide cyclase"/>
    <property type="match status" value="1"/>
</dbReference>
<dbReference type="SMART" id="SM00267">
    <property type="entry name" value="GGDEF"/>
    <property type="match status" value="1"/>
</dbReference>
<keyword evidence="1 3" id="KW-0238">DNA-binding</keyword>
<sequence>MKILLVEDNTLTVELLVTILADQHYTIDVATDGLAGLELVNSFPYDLILLDVMLPNLDGITFCERLRSQGNQIPILLLTAQDTVTNRVIGLDAGADDYLAKPFDLQELLARVRALLRRGISTLPPRLLWRQLQLDPSICEVSWNQVPLRLTPKEYALLELFLRNPKRIYSCSALIDQLWSFEEPPTEDTVRSHLKGLRMKLRTAGVFEDPIETVYGIGYRLKPDRPSEGETKEKLKNSELSSHESKSELNAGTINEIWERAKENIPERFAVIDSAIARLRLGKLGKKLRARAEQEAHKLAGSLGMFGSDEGSHLAREIELQFQPGMKLNQDQAEHIGMLFAALRQEMEQINPSAIPELMSIQKPTESQQNHISKEAVVMVVDDDTVMLDALKSLLEPWGMEVVTLNNPHRFWDVLVDKQPELLILDVEMAEMSGIDLCENLRNNPVWSGLPILFLTARTDVETMHQVFAVGADDYVSKPIVGPELVTRIHNRLERSRLLQSLAEIDALTGIANRRKSTQELSKLLGSNQPFCFAVVTLDHLKRINRQYGHEKGDGVLSRLAELLQRMLYSQEVLGRWGGKEFVIGMPGVSKTEAVRRLTEVLKNFSQLEFTSTNNIQFQATFRAGVAQYPEDGGDLQKLYQVADALLEEGKQTGRNRVLG</sequence>
<proteinExistence type="predicted"/>
<dbReference type="PROSITE" id="PS51755">
    <property type="entry name" value="OMPR_PHOB"/>
    <property type="match status" value="1"/>
</dbReference>
<dbReference type="CDD" id="cd01949">
    <property type="entry name" value="GGDEF"/>
    <property type="match status" value="1"/>
</dbReference>
<dbReference type="GO" id="GO:0006355">
    <property type="term" value="P:regulation of DNA-templated transcription"/>
    <property type="evidence" value="ECO:0007669"/>
    <property type="project" value="InterPro"/>
</dbReference>
<evidence type="ECO:0000256" key="3">
    <source>
        <dbReference type="PROSITE-ProRule" id="PRU01091"/>
    </source>
</evidence>
<dbReference type="SMART" id="SM00862">
    <property type="entry name" value="Trans_reg_C"/>
    <property type="match status" value="1"/>
</dbReference>
<dbReference type="GO" id="GO:0032993">
    <property type="term" value="C:protein-DNA complex"/>
    <property type="evidence" value="ECO:0007669"/>
    <property type="project" value="TreeGrafter"/>
</dbReference>
<dbReference type="InterPro" id="IPR008207">
    <property type="entry name" value="Sig_transdc_His_kin_Hpt_dom"/>
</dbReference>
<dbReference type="InterPro" id="IPR039420">
    <property type="entry name" value="WalR-like"/>
</dbReference>
<feature type="domain" description="Response regulatory" evidence="5">
    <location>
        <begin position="377"/>
        <end position="493"/>
    </location>
</feature>
<dbReference type="InterPro" id="IPR029787">
    <property type="entry name" value="Nucleotide_cyclase"/>
</dbReference>
<dbReference type="Pfam" id="PF00072">
    <property type="entry name" value="Response_reg"/>
    <property type="match status" value="2"/>
</dbReference>
<dbReference type="PANTHER" id="PTHR48111">
    <property type="entry name" value="REGULATOR OF RPOS"/>
    <property type="match status" value="1"/>
</dbReference>
<evidence type="ECO:0000256" key="2">
    <source>
        <dbReference type="PROSITE-ProRule" id="PRU00169"/>
    </source>
</evidence>
<evidence type="ECO:0000313" key="9">
    <source>
        <dbReference type="Proteomes" id="UP000729701"/>
    </source>
</evidence>
<feature type="domain" description="GGDEF" evidence="6">
    <location>
        <begin position="529"/>
        <end position="660"/>
    </location>
</feature>
<dbReference type="InterPro" id="IPR001789">
    <property type="entry name" value="Sig_transdc_resp-reg_receiver"/>
</dbReference>
<keyword evidence="2" id="KW-0597">Phosphoprotein</keyword>
<feature type="modified residue" description="4-aspartylphosphate" evidence="2">
    <location>
        <position position="51"/>
    </location>
</feature>
<dbReference type="SUPFAM" id="SSF52172">
    <property type="entry name" value="CheY-like"/>
    <property type="match status" value="2"/>
</dbReference>
<evidence type="ECO:0000256" key="1">
    <source>
        <dbReference type="ARBA" id="ARBA00023125"/>
    </source>
</evidence>
<dbReference type="InterPro" id="IPR036641">
    <property type="entry name" value="HPT_dom_sf"/>
</dbReference>
<dbReference type="EMBL" id="JAHHGZ010000007">
    <property type="protein sequence ID" value="MBW4667393.1"/>
    <property type="molecule type" value="Genomic_DNA"/>
</dbReference>
<dbReference type="CDD" id="cd00156">
    <property type="entry name" value="REC"/>
    <property type="match status" value="1"/>
</dbReference>
<dbReference type="Gene3D" id="1.20.120.160">
    <property type="entry name" value="HPT domain"/>
    <property type="match status" value="1"/>
</dbReference>
<dbReference type="InterPro" id="IPR036388">
    <property type="entry name" value="WH-like_DNA-bd_sf"/>
</dbReference>
<protein>
    <submittedName>
        <fullName evidence="8">Response regulator</fullName>
    </submittedName>
</protein>
<dbReference type="InterPro" id="IPR001867">
    <property type="entry name" value="OmpR/PhoB-type_DNA-bd"/>
</dbReference>
<dbReference type="CDD" id="cd00088">
    <property type="entry name" value="HPT"/>
    <property type="match status" value="1"/>
</dbReference>
<dbReference type="Pfam" id="PF00990">
    <property type="entry name" value="GGDEF"/>
    <property type="match status" value="1"/>
</dbReference>
<comment type="caution">
    <text evidence="8">The sequence shown here is derived from an EMBL/GenBank/DDBJ whole genome shotgun (WGS) entry which is preliminary data.</text>
</comment>
<dbReference type="Pfam" id="PF01627">
    <property type="entry name" value="Hpt"/>
    <property type="match status" value="1"/>
</dbReference>
<feature type="domain" description="Response regulatory" evidence="5">
    <location>
        <begin position="2"/>
        <end position="116"/>
    </location>
</feature>
<reference evidence="8" key="2">
    <citation type="journal article" date="2022" name="Microbiol. Resour. Announc.">
        <title>Metagenome Sequencing to Explore Phylogenomics of Terrestrial Cyanobacteria.</title>
        <authorList>
            <person name="Ward R.D."/>
            <person name="Stajich J.E."/>
            <person name="Johansen J.R."/>
            <person name="Huntemann M."/>
            <person name="Clum A."/>
            <person name="Foster B."/>
            <person name="Foster B."/>
            <person name="Roux S."/>
            <person name="Palaniappan K."/>
            <person name="Varghese N."/>
            <person name="Mukherjee S."/>
            <person name="Reddy T.B.K."/>
            <person name="Daum C."/>
            <person name="Copeland A."/>
            <person name="Chen I.A."/>
            <person name="Ivanova N.N."/>
            <person name="Kyrpides N.C."/>
            <person name="Shapiro N."/>
            <person name="Eloe-Fadrosh E.A."/>
            <person name="Pietrasiak N."/>
        </authorList>
    </citation>
    <scope>NUCLEOTIDE SEQUENCE</scope>
    <source>
        <strain evidence="8">GSE-NOS-MK-12-04C</strain>
    </source>
</reference>
<name>A0A951URC7_9CYAN</name>
<dbReference type="InterPro" id="IPR000160">
    <property type="entry name" value="GGDEF_dom"/>
</dbReference>
<dbReference type="GO" id="GO:0000156">
    <property type="term" value="F:phosphorelay response regulator activity"/>
    <property type="evidence" value="ECO:0007669"/>
    <property type="project" value="TreeGrafter"/>
</dbReference>
<dbReference type="CDD" id="cd00383">
    <property type="entry name" value="trans_reg_C"/>
    <property type="match status" value="1"/>
</dbReference>
<dbReference type="PROSITE" id="PS50887">
    <property type="entry name" value="GGDEF"/>
    <property type="match status" value="1"/>
</dbReference>
<dbReference type="CDD" id="cd17624">
    <property type="entry name" value="REC_OmpR_PmrA-like"/>
    <property type="match status" value="1"/>
</dbReference>
<evidence type="ECO:0000313" key="8">
    <source>
        <dbReference type="EMBL" id="MBW4667393.1"/>
    </source>
</evidence>
<organism evidence="8 9">
    <name type="scientific">Cyanomargarita calcarea GSE-NOS-MK-12-04C</name>
    <dbReference type="NCBI Taxonomy" id="2839659"/>
    <lineage>
        <taxon>Bacteria</taxon>
        <taxon>Bacillati</taxon>
        <taxon>Cyanobacteriota</taxon>
        <taxon>Cyanophyceae</taxon>
        <taxon>Nostocales</taxon>
        <taxon>Cyanomargaritaceae</taxon>
        <taxon>Cyanomargarita</taxon>
    </lineage>
</organism>
<dbReference type="SUPFAM" id="SSF47226">
    <property type="entry name" value="Histidine-containing phosphotransfer domain, HPT domain"/>
    <property type="match status" value="1"/>
</dbReference>
<dbReference type="SMART" id="SM00448">
    <property type="entry name" value="REC"/>
    <property type="match status" value="2"/>
</dbReference>
<dbReference type="InterPro" id="IPR043128">
    <property type="entry name" value="Rev_trsase/Diguanyl_cyclase"/>
</dbReference>
<dbReference type="AlphaFoldDB" id="A0A951URC7"/>
<dbReference type="GO" id="GO:0005829">
    <property type="term" value="C:cytosol"/>
    <property type="evidence" value="ECO:0007669"/>
    <property type="project" value="TreeGrafter"/>
</dbReference>
<dbReference type="Gene3D" id="3.30.70.270">
    <property type="match status" value="1"/>
</dbReference>
<feature type="DNA-binding region" description="OmpR/PhoB-type" evidence="3">
    <location>
        <begin position="124"/>
        <end position="223"/>
    </location>
</feature>
<dbReference type="Gene3D" id="6.10.250.690">
    <property type="match status" value="1"/>
</dbReference>
<dbReference type="Proteomes" id="UP000729701">
    <property type="component" value="Unassembled WGS sequence"/>
</dbReference>
<dbReference type="GO" id="GO:0000976">
    <property type="term" value="F:transcription cis-regulatory region binding"/>
    <property type="evidence" value="ECO:0007669"/>
    <property type="project" value="TreeGrafter"/>
</dbReference>
<gene>
    <name evidence="8" type="ORF">KME60_08160</name>
</gene>
<reference evidence="8" key="1">
    <citation type="submission" date="2021-05" db="EMBL/GenBank/DDBJ databases">
        <authorList>
            <person name="Pietrasiak N."/>
            <person name="Ward R."/>
            <person name="Stajich J.E."/>
            <person name="Kurbessoian T."/>
        </authorList>
    </citation>
    <scope>NUCLEOTIDE SEQUENCE</scope>
    <source>
        <strain evidence="8">GSE-NOS-MK-12-04C</strain>
    </source>
</reference>